<keyword evidence="6 8" id="KW-0482">Metalloprotease</keyword>
<evidence type="ECO:0000313" key="9">
    <source>
        <dbReference type="EMBL" id="JAC62892.1"/>
    </source>
</evidence>
<comment type="similarity">
    <text evidence="1">Belongs to the peptidase M8 family.</text>
</comment>
<evidence type="ECO:0000256" key="1">
    <source>
        <dbReference type="ARBA" id="ARBA00005860"/>
    </source>
</evidence>
<reference evidence="9" key="1">
    <citation type="submission" date="2014-05" db="EMBL/GenBank/DDBJ databases">
        <title>The transcriptome of the halophilic microalga Tetraselmis sp. GSL018 isolated from the Great Salt Lake, Utah.</title>
        <authorList>
            <person name="Jinkerson R.E."/>
            <person name="D'Adamo S."/>
            <person name="Posewitz M.C."/>
        </authorList>
    </citation>
    <scope>NUCLEOTIDE SEQUENCE</scope>
    <source>
        <strain evidence="9">GSL018</strain>
    </source>
</reference>
<keyword evidence="4" id="KW-0378">Hydrolase</keyword>
<feature type="binding site" evidence="8">
    <location>
        <position position="31"/>
    </location>
    <ligand>
        <name>Zn(2+)</name>
        <dbReference type="ChEBI" id="CHEBI:29105"/>
        <note>catalytic</note>
    </ligand>
</feature>
<evidence type="ECO:0000256" key="4">
    <source>
        <dbReference type="ARBA" id="ARBA00022801"/>
    </source>
</evidence>
<feature type="binding site" evidence="8">
    <location>
        <position position="27"/>
    </location>
    <ligand>
        <name>Zn(2+)</name>
        <dbReference type="ChEBI" id="CHEBI:29105"/>
        <note>catalytic</note>
    </ligand>
</feature>
<feature type="active site" evidence="7">
    <location>
        <position position="28"/>
    </location>
</feature>
<keyword evidence="5 8" id="KW-0862">Zinc</keyword>
<keyword evidence="2" id="KW-0645">Protease</keyword>
<dbReference type="Pfam" id="PF01457">
    <property type="entry name" value="Peptidase_M8"/>
    <property type="match status" value="1"/>
</dbReference>
<keyword evidence="3 8" id="KW-0479">Metal-binding</keyword>
<dbReference type="PANTHER" id="PTHR10942:SF6">
    <property type="entry name" value="CILIATED LEFT-RIGHT ORGANIZER METALLOPEPTIDASE"/>
    <property type="match status" value="1"/>
</dbReference>
<evidence type="ECO:0000256" key="2">
    <source>
        <dbReference type="ARBA" id="ARBA00022670"/>
    </source>
</evidence>
<sequence length="99" mass="10783">PLAGYVNFCKDQIREEDIDSLVEIGVHEVLHVLFFNSELFDMFVDEDGDTLEPSKVATNASSGVVSVVSPRAVEAAREHFGCSSIERIPLENEGGRGTS</sequence>
<dbReference type="GO" id="GO:0046872">
    <property type="term" value="F:metal ion binding"/>
    <property type="evidence" value="ECO:0007669"/>
    <property type="project" value="UniProtKB-KW"/>
</dbReference>
<dbReference type="GO" id="GO:0007155">
    <property type="term" value="P:cell adhesion"/>
    <property type="evidence" value="ECO:0007669"/>
    <property type="project" value="InterPro"/>
</dbReference>
<dbReference type="SUPFAM" id="SSF55486">
    <property type="entry name" value="Metalloproteases ('zincins'), catalytic domain"/>
    <property type="match status" value="1"/>
</dbReference>
<evidence type="ECO:0000256" key="3">
    <source>
        <dbReference type="ARBA" id="ARBA00022723"/>
    </source>
</evidence>
<protein>
    <submittedName>
        <fullName evidence="9">Uncharacterized protein</fullName>
    </submittedName>
</protein>
<feature type="non-terminal residue" evidence="9">
    <location>
        <position position="99"/>
    </location>
</feature>
<evidence type="ECO:0000256" key="6">
    <source>
        <dbReference type="ARBA" id="ARBA00023049"/>
    </source>
</evidence>
<organism evidence="9">
    <name type="scientific">Tetraselmis sp. GSL018</name>
    <dbReference type="NCBI Taxonomy" id="582737"/>
    <lineage>
        <taxon>Eukaryota</taxon>
        <taxon>Viridiplantae</taxon>
        <taxon>Chlorophyta</taxon>
        <taxon>core chlorophytes</taxon>
        <taxon>Chlorodendrophyceae</taxon>
        <taxon>Chlorodendrales</taxon>
        <taxon>Chlorodendraceae</taxon>
        <taxon>Tetraselmis</taxon>
    </lineage>
</organism>
<dbReference type="GO" id="GO:0005737">
    <property type="term" value="C:cytoplasm"/>
    <property type="evidence" value="ECO:0007669"/>
    <property type="project" value="TreeGrafter"/>
</dbReference>
<feature type="non-terminal residue" evidence="9">
    <location>
        <position position="1"/>
    </location>
</feature>
<dbReference type="PANTHER" id="PTHR10942">
    <property type="entry name" value="LEISHMANOLYSIN-LIKE PEPTIDASE"/>
    <property type="match status" value="1"/>
</dbReference>
<dbReference type="InterPro" id="IPR001577">
    <property type="entry name" value="Peptidase_M8"/>
</dbReference>
<dbReference type="AlphaFoldDB" id="A0A061QQD2"/>
<gene>
    <name evidence="9" type="ORF">TSPGSL018_22061</name>
</gene>
<evidence type="ECO:0000256" key="5">
    <source>
        <dbReference type="ARBA" id="ARBA00022833"/>
    </source>
</evidence>
<dbReference type="GO" id="GO:0016020">
    <property type="term" value="C:membrane"/>
    <property type="evidence" value="ECO:0007669"/>
    <property type="project" value="InterPro"/>
</dbReference>
<dbReference type="GO" id="GO:0004222">
    <property type="term" value="F:metalloendopeptidase activity"/>
    <property type="evidence" value="ECO:0007669"/>
    <property type="project" value="InterPro"/>
</dbReference>
<dbReference type="GO" id="GO:0006508">
    <property type="term" value="P:proteolysis"/>
    <property type="evidence" value="ECO:0007669"/>
    <property type="project" value="UniProtKB-KW"/>
</dbReference>
<comment type="cofactor">
    <cofactor evidence="8">
        <name>Zn(2+)</name>
        <dbReference type="ChEBI" id="CHEBI:29105"/>
    </cofactor>
    <text evidence="8">Binds 1 zinc ion per subunit.</text>
</comment>
<dbReference type="EMBL" id="GBEZ01024055">
    <property type="protein sequence ID" value="JAC62892.1"/>
    <property type="molecule type" value="Transcribed_RNA"/>
</dbReference>
<accession>A0A061QQD2</accession>
<evidence type="ECO:0000256" key="8">
    <source>
        <dbReference type="PIRSR" id="PIRSR601577-2"/>
    </source>
</evidence>
<dbReference type="Gene3D" id="3.90.132.10">
    <property type="entry name" value="Leishmanolysin , domain 2"/>
    <property type="match status" value="1"/>
</dbReference>
<proteinExistence type="inferred from homology"/>
<name>A0A061QQD2_9CHLO</name>
<evidence type="ECO:0000256" key="7">
    <source>
        <dbReference type="PIRSR" id="PIRSR601577-1"/>
    </source>
</evidence>